<comment type="caution">
    <text evidence="2">The sequence shown here is derived from an EMBL/GenBank/DDBJ whole genome shotgun (WGS) entry which is preliminary data.</text>
</comment>
<evidence type="ECO:0000313" key="3">
    <source>
        <dbReference type="Proteomes" id="UP000265520"/>
    </source>
</evidence>
<proteinExistence type="predicted"/>
<feature type="non-terminal residue" evidence="2">
    <location>
        <position position="78"/>
    </location>
</feature>
<feature type="compositionally biased region" description="Pro residues" evidence="1">
    <location>
        <begin position="27"/>
        <end position="43"/>
    </location>
</feature>
<dbReference type="AlphaFoldDB" id="A0A392T457"/>
<dbReference type="Proteomes" id="UP000265520">
    <property type="component" value="Unassembled WGS sequence"/>
</dbReference>
<evidence type="ECO:0000313" key="2">
    <source>
        <dbReference type="EMBL" id="MCI55167.1"/>
    </source>
</evidence>
<accession>A0A392T457</accession>
<feature type="compositionally biased region" description="Basic residues" evidence="1">
    <location>
        <begin position="1"/>
        <end position="11"/>
    </location>
</feature>
<sequence>MHHSPAQKKARYKAEQMHHSRTKRLHPPPTPPSRKPNRPPPNNHAPLSKRRPKRPPALEAKMSSATLAGVERLELASP</sequence>
<protein>
    <submittedName>
        <fullName evidence="2">Uncharacterized protein</fullName>
    </submittedName>
</protein>
<name>A0A392T457_9FABA</name>
<dbReference type="EMBL" id="LXQA010491766">
    <property type="protein sequence ID" value="MCI55167.1"/>
    <property type="molecule type" value="Genomic_DNA"/>
</dbReference>
<evidence type="ECO:0000256" key="1">
    <source>
        <dbReference type="SAM" id="MobiDB-lite"/>
    </source>
</evidence>
<keyword evidence="3" id="KW-1185">Reference proteome</keyword>
<feature type="region of interest" description="Disordered" evidence="1">
    <location>
        <begin position="1"/>
        <end position="78"/>
    </location>
</feature>
<organism evidence="2 3">
    <name type="scientific">Trifolium medium</name>
    <dbReference type="NCBI Taxonomy" id="97028"/>
    <lineage>
        <taxon>Eukaryota</taxon>
        <taxon>Viridiplantae</taxon>
        <taxon>Streptophyta</taxon>
        <taxon>Embryophyta</taxon>
        <taxon>Tracheophyta</taxon>
        <taxon>Spermatophyta</taxon>
        <taxon>Magnoliopsida</taxon>
        <taxon>eudicotyledons</taxon>
        <taxon>Gunneridae</taxon>
        <taxon>Pentapetalae</taxon>
        <taxon>rosids</taxon>
        <taxon>fabids</taxon>
        <taxon>Fabales</taxon>
        <taxon>Fabaceae</taxon>
        <taxon>Papilionoideae</taxon>
        <taxon>50 kb inversion clade</taxon>
        <taxon>NPAAA clade</taxon>
        <taxon>Hologalegina</taxon>
        <taxon>IRL clade</taxon>
        <taxon>Trifolieae</taxon>
        <taxon>Trifolium</taxon>
    </lineage>
</organism>
<reference evidence="2 3" key="1">
    <citation type="journal article" date="2018" name="Front. Plant Sci.">
        <title>Red Clover (Trifolium pratense) and Zigzag Clover (T. medium) - A Picture of Genomic Similarities and Differences.</title>
        <authorList>
            <person name="Dluhosova J."/>
            <person name="Istvanek J."/>
            <person name="Nedelnik J."/>
            <person name="Repkova J."/>
        </authorList>
    </citation>
    <scope>NUCLEOTIDE SEQUENCE [LARGE SCALE GENOMIC DNA]</scope>
    <source>
        <strain evidence="3">cv. 10/8</strain>
        <tissue evidence="2">Leaf</tissue>
    </source>
</reference>